<dbReference type="CDD" id="cd07302">
    <property type="entry name" value="CHD"/>
    <property type="match status" value="1"/>
</dbReference>
<dbReference type="InterPro" id="IPR029787">
    <property type="entry name" value="Nucleotide_cyclase"/>
</dbReference>
<reference evidence="2 3" key="1">
    <citation type="submission" date="2024-06" db="EMBL/GenBank/DDBJ databases">
        <title>Genomic Encyclopedia of Type Strains, Phase IV (KMG-IV): sequencing the most valuable type-strain genomes for metagenomic binning, comparative biology and taxonomic classification.</title>
        <authorList>
            <person name="Goeker M."/>
        </authorList>
    </citation>
    <scope>NUCLEOTIDE SEQUENCE [LARGE SCALE GENOMIC DNA]</scope>
    <source>
        <strain evidence="2 3">DSM 29846</strain>
    </source>
</reference>
<dbReference type="SUPFAM" id="SSF55073">
    <property type="entry name" value="Nucleotide cyclase"/>
    <property type="match status" value="1"/>
</dbReference>
<dbReference type="InterPro" id="IPR050471">
    <property type="entry name" value="AB_hydrolase"/>
</dbReference>
<dbReference type="PANTHER" id="PTHR43433:SF8">
    <property type="entry name" value="BIFUNCTIONAL LIPASE_ADENYLATE CYCLASE LIPJ"/>
    <property type="match status" value="1"/>
</dbReference>
<dbReference type="SMART" id="SM00044">
    <property type="entry name" value="CYCc"/>
    <property type="match status" value="1"/>
</dbReference>
<name>A0ABV2I450_9HYPH</name>
<dbReference type="SUPFAM" id="SSF53474">
    <property type="entry name" value="alpha/beta-Hydrolases"/>
    <property type="match status" value="1"/>
</dbReference>
<dbReference type="InterPro" id="IPR022742">
    <property type="entry name" value="Hydrolase_4"/>
</dbReference>
<feature type="domain" description="Guanylate cyclase" evidence="1">
    <location>
        <begin position="247"/>
        <end position="354"/>
    </location>
</feature>
<accession>A0ABV2I450</accession>
<organism evidence="2 3">
    <name type="scientific">Mesorhizobium shonense</name>
    <dbReference type="NCBI Taxonomy" id="1209948"/>
    <lineage>
        <taxon>Bacteria</taxon>
        <taxon>Pseudomonadati</taxon>
        <taxon>Pseudomonadota</taxon>
        <taxon>Alphaproteobacteria</taxon>
        <taxon>Hyphomicrobiales</taxon>
        <taxon>Phyllobacteriaceae</taxon>
        <taxon>Mesorhizobium</taxon>
    </lineage>
</organism>
<keyword evidence="3" id="KW-1185">Reference proteome</keyword>
<dbReference type="Pfam" id="PF00211">
    <property type="entry name" value="Guanylate_cyc"/>
    <property type="match status" value="1"/>
</dbReference>
<dbReference type="InterPro" id="IPR001054">
    <property type="entry name" value="A/G_cyclase"/>
</dbReference>
<evidence type="ECO:0000259" key="1">
    <source>
        <dbReference type="PROSITE" id="PS50125"/>
    </source>
</evidence>
<evidence type="ECO:0000313" key="2">
    <source>
        <dbReference type="EMBL" id="MET3597097.1"/>
    </source>
</evidence>
<sequence>MPLRALFFEKLGAFCRVIKFDKRGTGLSDRPIRMATLEERADDIRAVMDAEKVERASLFGVSEGGSMTSLFAALNPDRVSSLIVWGTQARWCTSDDHPWGMSSEAYDQLIKHMAENGPSDEYIRGAGVGLGRTVDQTVVDAFARYMRAAASPSAHEAYEAMNRDIDIRNILPAISVPTLVMNRTQDPVASVEAARDMARRIPHAEMKEYPGDTHTFVAKDMDTILADIQSFLTGVTPEVAPDRKLAAILFLDVVSSTDHLARDGDQAWSNTLTSYYNIVRKEIARYRGEEFTVAGDGFLALFDGPARAVRCALTIAAAVKQLEIDVRAGVHVGECAIVGTNVTGLAIHTGARIMSSAEAGMVLTSQTVRDLVAGAGLRFADHGEHVLKGVPDKHRLFLAMLEQAGATSW</sequence>
<dbReference type="Pfam" id="PF12146">
    <property type="entry name" value="Hydrolase_4"/>
    <property type="match status" value="1"/>
</dbReference>
<proteinExistence type="predicted"/>
<dbReference type="InterPro" id="IPR000073">
    <property type="entry name" value="AB_hydrolase_1"/>
</dbReference>
<dbReference type="EMBL" id="JBEPLM010000020">
    <property type="protein sequence ID" value="MET3597097.1"/>
    <property type="molecule type" value="Genomic_DNA"/>
</dbReference>
<dbReference type="PRINTS" id="PR00111">
    <property type="entry name" value="ABHYDROLASE"/>
</dbReference>
<dbReference type="PROSITE" id="PS50125">
    <property type="entry name" value="GUANYLATE_CYCLASE_2"/>
    <property type="match status" value="1"/>
</dbReference>
<dbReference type="Proteomes" id="UP001549036">
    <property type="component" value="Unassembled WGS sequence"/>
</dbReference>
<dbReference type="PANTHER" id="PTHR43433">
    <property type="entry name" value="HYDROLASE, ALPHA/BETA FOLD FAMILY PROTEIN"/>
    <property type="match status" value="1"/>
</dbReference>
<evidence type="ECO:0000313" key="3">
    <source>
        <dbReference type="Proteomes" id="UP001549036"/>
    </source>
</evidence>
<gene>
    <name evidence="2" type="ORF">ABID26_006521</name>
</gene>
<dbReference type="Gene3D" id="3.40.50.1820">
    <property type="entry name" value="alpha/beta hydrolase"/>
    <property type="match status" value="1"/>
</dbReference>
<protein>
    <submittedName>
        <fullName evidence="2">Pimeloyl-ACP methyl ester carboxylesterase</fullName>
    </submittedName>
</protein>
<dbReference type="Gene3D" id="3.30.70.1230">
    <property type="entry name" value="Nucleotide cyclase"/>
    <property type="match status" value="1"/>
</dbReference>
<comment type="caution">
    <text evidence="2">The sequence shown here is derived from an EMBL/GenBank/DDBJ whole genome shotgun (WGS) entry which is preliminary data.</text>
</comment>
<dbReference type="InterPro" id="IPR029058">
    <property type="entry name" value="AB_hydrolase_fold"/>
</dbReference>